<protein>
    <submittedName>
        <fullName evidence="1">Uncharacterized protein</fullName>
    </submittedName>
</protein>
<comment type="caution">
    <text evidence="1">The sequence shown here is derived from an EMBL/GenBank/DDBJ whole genome shotgun (WGS) entry which is preliminary data.</text>
</comment>
<evidence type="ECO:0000313" key="2">
    <source>
        <dbReference type="Proteomes" id="UP000663868"/>
    </source>
</evidence>
<evidence type="ECO:0000313" key="1">
    <source>
        <dbReference type="EMBL" id="CAF4214775.1"/>
    </source>
</evidence>
<dbReference type="EMBL" id="CAJOBB010008769">
    <property type="protein sequence ID" value="CAF4214775.1"/>
    <property type="molecule type" value="Genomic_DNA"/>
</dbReference>
<dbReference type="Proteomes" id="UP000663868">
    <property type="component" value="Unassembled WGS sequence"/>
</dbReference>
<reference evidence="1" key="1">
    <citation type="submission" date="2021-02" db="EMBL/GenBank/DDBJ databases">
        <authorList>
            <person name="Nowell W R."/>
        </authorList>
    </citation>
    <scope>NUCLEOTIDE SEQUENCE</scope>
</reference>
<gene>
    <name evidence="1" type="ORF">KXQ929_LOCUS40859</name>
</gene>
<name>A0A820CEV6_9BILA</name>
<dbReference type="AlphaFoldDB" id="A0A820CEV6"/>
<proteinExistence type="predicted"/>
<organism evidence="1 2">
    <name type="scientific">Adineta steineri</name>
    <dbReference type="NCBI Taxonomy" id="433720"/>
    <lineage>
        <taxon>Eukaryota</taxon>
        <taxon>Metazoa</taxon>
        <taxon>Spiralia</taxon>
        <taxon>Gnathifera</taxon>
        <taxon>Rotifera</taxon>
        <taxon>Eurotatoria</taxon>
        <taxon>Bdelloidea</taxon>
        <taxon>Adinetida</taxon>
        <taxon>Adinetidae</taxon>
        <taxon>Adineta</taxon>
    </lineage>
</organism>
<sequence length="28" mass="3012">MNGTQNINPPICKLAASSKAIFCRSSCR</sequence>
<feature type="non-terminal residue" evidence="1">
    <location>
        <position position="28"/>
    </location>
</feature>
<accession>A0A820CEV6</accession>